<feature type="domain" description="SMP-30/Gluconolactonase/LRE-like region" evidence="2">
    <location>
        <begin position="12"/>
        <end position="258"/>
    </location>
</feature>
<evidence type="ECO:0000256" key="1">
    <source>
        <dbReference type="ARBA" id="ARBA00008853"/>
    </source>
</evidence>
<organism evidence="3 4">
    <name type="scientific">Nitratireductor rhodophyticola</name>
    <dbReference type="NCBI Taxonomy" id="2854036"/>
    <lineage>
        <taxon>Bacteria</taxon>
        <taxon>Pseudomonadati</taxon>
        <taxon>Pseudomonadota</taxon>
        <taxon>Alphaproteobacteria</taxon>
        <taxon>Hyphomicrobiales</taxon>
        <taxon>Phyllobacteriaceae</taxon>
        <taxon>Nitratireductor</taxon>
    </lineage>
</organism>
<comment type="similarity">
    <text evidence="1">Belongs to the SMP-30/CGR1 family.</text>
</comment>
<reference evidence="3 4" key="1">
    <citation type="submission" date="2021-06" db="EMBL/GenBank/DDBJ databases">
        <title>Nitratireductor porphyridii sp. nov., isolated from a small marine red alga, Porphyridium purpureum in South Korea.</title>
        <authorList>
            <person name="Kim K.H."/>
            <person name="Kristyanto S."/>
            <person name="Jeon C.O."/>
        </authorList>
    </citation>
    <scope>NUCLEOTIDE SEQUENCE [LARGE SCALE GENOMIC DNA]</scope>
    <source>
        <strain evidence="3 4">R6</strain>
    </source>
</reference>
<gene>
    <name evidence="3" type="ORF">KVG22_14985</name>
</gene>
<protein>
    <submittedName>
        <fullName evidence="3">SMP-30/gluconolactonase/LRE family protein</fullName>
    </submittedName>
</protein>
<dbReference type="Proteomes" id="UP000777661">
    <property type="component" value="Unassembled WGS sequence"/>
</dbReference>
<proteinExistence type="inferred from homology"/>
<dbReference type="InterPro" id="IPR011042">
    <property type="entry name" value="6-blade_b-propeller_TolB-like"/>
</dbReference>
<evidence type="ECO:0000313" key="3">
    <source>
        <dbReference type="EMBL" id="MBY8917908.1"/>
    </source>
</evidence>
<dbReference type="InterPro" id="IPR013658">
    <property type="entry name" value="SGL"/>
</dbReference>
<dbReference type="PANTHER" id="PTHR10907">
    <property type="entry name" value="REGUCALCIN"/>
    <property type="match status" value="1"/>
</dbReference>
<dbReference type="PANTHER" id="PTHR10907:SF47">
    <property type="entry name" value="REGUCALCIN"/>
    <property type="match status" value="1"/>
</dbReference>
<dbReference type="InterPro" id="IPR005511">
    <property type="entry name" value="SMP-30"/>
</dbReference>
<dbReference type="Gene3D" id="2.120.10.30">
    <property type="entry name" value="TolB, C-terminal domain"/>
    <property type="match status" value="1"/>
</dbReference>
<name>A0ABS7RAG5_9HYPH</name>
<dbReference type="RefSeq" id="WP_223006316.1">
    <property type="nucleotide sequence ID" value="NZ_JAHSQO010000004.1"/>
</dbReference>
<evidence type="ECO:0000259" key="2">
    <source>
        <dbReference type="Pfam" id="PF08450"/>
    </source>
</evidence>
<dbReference type="SUPFAM" id="SSF63829">
    <property type="entry name" value="Calcium-dependent phosphotriesterase"/>
    <property type="match status" value="1"/>
</dbReference>
<dbReference type="PRINTS" id="PR01790">
    <property type="entry name" value="SMP30FAMILY"/>
</dbReference>
<accession>A0ABS7RAG5</accession>
<dbReference type="EMBL" id="JAHSQO010000004">
    <property type="protein sequence ID" value="MBY8917908.1"/>
    <property type="molecule type" value="Genomic_DNA"/>
</dbReference>
<evidence type="ECO:0000313" key="4">
    <source>
        <dbReference type="Proteomes" id="UP000777661"/>
    </source>
</evidence>
<dbReference type="Pfam" id="PF08450">
    <property type="entry name" value="SGL"/>
    <property type="match status" value="1"/>
</dbReference>
<sequence>MIRILGDMRDGVGESPFWNPDDGAVWSVDITGKRILQRHLGSGETQAFATEDLPTALALDAEGGAIVSFAGGVARWRDGRMDTLIAVEADPAMRLNEGACDPSGRMWVASMENNLTPDLQPRSQERARGRLFRIDGDRATAMSDAEFGIPNTMVWSPSRDRFYLGDSLRNTIWVWDYDDSSGEIANRRVHVSGGPGIPDGSCIDTEGCLWTARFGAGRVIRYDPDGQPEREVLLPARNPTATSFAGPEMTTLVVTSARFGLDSPSVADGAMFAVDTGIVGHPENRFRS</sequence>
<keyword evidence="4" id="KW-1185">Reference proteome</keyword>
<comment type="caution">
    <text evidence="3">The sequence shown here is derived from an EMBL/GenBank/DDBJ whole genome shotgun (WGS) entry which is preliminary data.</text>
</comment>